<dbReference type="InterPro" id="IPR047883">
    <property type="entry name" value="Rtt103-like_CID"/>
</dbReference>
<evidence type="ECO:0000313" key="4">
    <source>
        <dbReference type="EMBL" id="AMD19198.1"/>
    </source>
</evidence>
<feature type="coiled-coil region" evidence="1">
    <location>
        <begin position="199"/>
        <end position="226"/>
    </location>
</feature>
<dbReference type="SMART" id="SM00582">
    <property type="entry name" value="RPR"/>
    <property type="match status" value="1"/>
</dbReference>
<gene>
    <name evidence="4" type="ORF">AW171_hschr21014</name>
</gene>
<evidence type="ECO:0000256" key="2">
    <source>
        <dbReference type="SAM" id="MobiDB-lite"/>
    </source>
</evidence>
<feature type="domain" description="CID" evidence="3">
    <location>
        <begin position="1"/>
        <end position="135"/>
    </location>
</feature>
<name>A0A109UX78_9SACH</name>
<protein>
    <submittedName>
        <fullName evidence="4">HBR297Cp</fullName>
    </submittedName>
</protein>
<feature type="compositionally biased region" description="Polar residues" evidence="2">
    <location>
        <begin position="332"/>
        <end position="350"/>
    </location>
</feature>
<feature type="region of interest" description="Disordered" evidence="2">
    <location>
        <begin position="249"/>
        <end position="350"/>
    </location>
</feature>
<dbReference type="AlphaFoldDB" id="A0A109UX78"/>
<feature type="compositionally biased region" description="Acidic residues" evidence="2">
    <location>
        <begin position="269"/>
        <end position="282"/>
    </location>
</feature>
<dbReference type="Gene3D" id="1.25.40.90">
    <property type="match status" value="1"/>
</dbReference>
<dbReference type="GO" id="GO:0099122">
    <property type="term" value="F:RNA polymerase II C-terminal domain binding"/>
    <property type="evidence" value="ECO:0007669"/>
    <property type="project" value="InterPro"/>
</dbReference>
<dbReference type="OrthoDB" id="10069473at2759"/>
<evidence type="ECO:0000256" key="1">
    <source>
        <dbReference type="SAM" id="Coils"/>
    </source>
</evidence>
<keyword evidence="1" id="KW-0175">Coiled coil</keyword>
<dbReference type="CDD" id="cd17003">
    <property type="entry name" value="CID_Rtt103"/>
    <property type="match status" value="1"/>
</dbReference>
<dbReference type="STRING" id="45286.A0A109UX78"/>
<dbReference type="PANTHER" id="PTHR12460">
    <property type="entry name" value="CYCLIN-DEPENDENT KINASE INHIBITOR-RELATED PROTEIN"/>
    <property type="match status" value="1"/>
</dbReference>
<evidence type="ECO:0000313" key="5">
    <source>
        <dbReference type="Proteomes" id="UP000243052"/>
    </source>
</evidence>
<dbReference type="PANTHER" id="PTHR12460:SF0">
    <property type="entry name" value="CID DOMAIN-CONTAINING PROTEIN-RELATED"/>
    <property type="match status" value="1"/>
</dbReference>
<dbReference type="RefSeq" id="XP_017986194.1">
    <property type="nucleotide sequence ID" value="XM_018130705.1"/>
</dbReference>
<sequence>MSFSEEQFIGKLNGLDETQESIVGASKWLLTLYKEAHIVAQSWSKYVLMTSTNTRRKLLAIYLVNDVIQQAKHKRIVQFGNEFGKVLQEVFSKVFPDLPHELQKKVRRVVRIWRQRQILSEDVLVQIEAYMKEPESPKAAAVERNSDSKLDEIVVLYKTVEKYSPSVSASRLKFEKSLEALDPNSIVFAENFKTVKKIATAAKETLNKSIELRKKLQQQLESLLGEQNCMIDNELEAISETDMLLASKDPSAVQNTSVTDENILPAYEPELDSDNSSDDGSDDNSRTKKRSSQDDSDSQSKRAKMLTEYDDAAGGYEPTIISNADTAAITPEEQSSITSSIQDLLSKLAN</sequence>
<dbReference type="GeneID" id="28721456"/>
<dbReference type="GO" id="GO:0031124">
    <property type="term" value="P:mRNA 3'-end processing"/>
    <property type="evidence" value="ECO:0007669"/>
    <property type="project" value="InterPro"/>
</dbReference>
<dbReference type="PROSITE" id="PS51391">
    <property type="entry name" value="CID"/>
    <property type="match status" value="1"/>
</dbReference>
<accession>A0A109UX78</accession>
<dbReference type="EMBL" id="CP014242">
    <property type="protein sequence ID" value="AMD19198.1"/>
    <property type="molecule type" value="Genomic_DNA"/>
</dbReference>
<dbReference type="Proteomes" id="UP000243052">
    <property type="component" value="Chromosome ii"/>
</dbReference>
<keyword evidence="5" id="KW-1185">Reference proteome</keyword>
<organism evidence="4 5">
    <name type="scientific">Eremothecium sinecaudum</name>
    <dbReference type="NCBI Taxonomy" id="45286"/>
    <lineage>
        <taxon>Eukaryota</taxon>
        <taxon>Fungi</taxon>
        <taxon>Dikarya</taxon>
        <taxon>Ascomycota</taxon>
        <taxon>Saccharomycotina</taxon>
        <taxon>Saccharomycetes</taxon>
        <taxon>Saccharomycetales</taxon>
        <taxon>Saccharomycetaceae</taxon>
        <taxon>Eremothecium</taxon>
    </lineage>
</organism>
<dbReference type="Pfam" id="PF04818">
    <property type="entry name" value="CID"/>
    <property type="match status" value="1"/>
</dbReference>
<dbReference type="InterPro" id="IPR006569">
    <property type="entry name" value="CID_dom"/>
</dbReference>
<dbReference type="SUPFAM" id="SSF48464">
    <property type="entry name" value="ENTH/VHS domain"/>
    <property type="match status" value="1"/>
</dbReference>
<dbReference type="InterPro" id="IPR008942">
    <property type="entry name" value="ENTH_VHS"/>
</dbReference>
<proteinExistence type="predicted"/>
<reference evidence="4 5" key="1">
    <citation type="submission" date="2016-01" db="EMBL/GenBank/DDBJ databases">
        <title>Genome sequence of the yeast Holleya sinecauda.</title>
        <authorList>
            <person name="Dietrich F.S."/>
        </authorList>
    </citation>
    <scope>NUCLEOTIDE SEQUENCE [LARGE SCALE GENOMIC DNA]</scope>
    <source>
        <strain evidence="4 5">ATCC 58844</strain>
    </source>
</reference>
<evidence type="ECO:0000259" key="3">
    <source>
        <dbReference type="PROSITE" id="PS51391"/>
    </source>
</evidence>